<dbReference type="NCBIfam" id="TIGR00138">
    <property type="entry name" value="rsmG_gidB"/>
    <property type="match status" value="1"/>
</dbReference>
<evidence type="ECO:0000256" key="6">
    <source>
        <dbReference type="HAMAP-Rule" id="MF_00074"/>
    </source>
</evidence>
<keyword evidence="3 6" id="KW-0489">Methyltransferase</keyword>
<dbReference type="GO" id="GO:0005829">
    <property type="term" value="C:cytosol"/>
    <property type="evidence" value="ECO:0007669"/>
    <property type="project" value="TreeGrafter"/>
</dbReference>
<dbReference type="GO" id="GO:0070043">
    <property type="term" value="F:rRNA (guanine-N7-)-methyltransferase activity"/>
    <property type="evidence" value="ECO:0007669"/>
    <property type="project" value="UniProtKB-UniRule"/>
</dbReference>
<evidence type="ECO:0000256" key="7">
    <source>
        <dbReference type="SAM" id="MobiDB-lite"/>
    </source>
</evidence>
<comment type="similarity">
    <text evidence="6">Belongs to the methyltransferase superfamily. RNA methyltransferase RsmG family.</text>
</comment>
<reference evidence="8" key="1">
    <citation type="submission" date="2020-11" db="EMBL/GenBank/DDBJ databases">
        <title>Nocardioides sp. nov., isolated from Soil of Cynanchum wilfordii Hemsley rhizosphere.</title>
        <authorList>
            <person name="Lee J.-S."/>
            <person name="Suh M.K."/>
            <person name="Kim J.-S."/>
        </authorList>
    </citation>
    <scope>NUCLEOTIDE SEQUENCE</scope>
    <source>
        <strain evidence="8">KCTC 19275</strain>
    </source>
</reference>
<dbReference type="EMBL" id="JADKPN010000001">
    <property type="protein sequence ID" value="MBF4762014.1"/>
    <property type="molecule type" value="Genomic_DNA"/>
</dbReference>
<dbReference type="PANTHER" id="PTHR31760">
    <property type="entry name" value="S-ADENOSYL-L-METHIONINE-DEPENDENT METHYLTRANSFERASES SUPERFAMILY PROTEIN"/>
    <property type="match status" value="1"/>
</dbReference>
<protein>
    <recommendedName>
        <fullName evidence="6">Ribosomal RNA small subunit methyltransferase G</fullName>
        <ecNumber evidence="6">2.1.1.-</ecNumber>
    </recommendedName>
    <alternativeName>
        <fullName evidence="6">16S rRNA 7-methylguanosine methyltransferase</fullName>
        <shortName evidence="6">16S rRNA m7G methyltransferase</shortName>
    </alternativeName>
</protein>
<evidence type="ECO:0000256" key="2">
    <source>
        <dbReference type="ARBA" id="ARBA00022552"/>
    </source>
</evidence>
<keyword evidence="1 6" id="KW-0963">Cytoplasm</keyword>
<feature type="binding site" evidence="6">
    <location>
        <position position="82"/>
    </location>
    <ligand>
        <name>S-adenosyl-L-methionine</name>
        <dbReference type="ChEBI" id="CHEBI:59789"/>
    </ligand>
</feature>
<sequence>MGDVSRETPAVPDRARRVFGVERLSVAQRYAELLATDGVVRGLIGPREAPRLWDRHLLNCAVVGEVIGRGATVVDVGSGAGLPGLALAIARPDLRVTLLEPLLRRTRFLEEAVETLGLADQVEVLRGRAEEQHGQRTWEVVTARAVAPLEKLARWCLPLAAAHGELVAMKGASAAAEVEEAWPGLRQLGCERPTVAELGAGVLEEPTWVVRVVRPEQGQVGWRGSAGSDRRRPRKQRRNV</sequence>
<evidence type="ECO:0000256" key="4">
    <source>
        <dbReference type="ARBA" id="ARBA00022679"/>
    </source>
</evidence>
<feature type="binding site" evidence="6">
    <location>
        <position position="144"/>
    </location>
    <ligand>
        <name>S-adenosyl-L-methionine</name>
        <dbReference type="ChEBI" id="CHEBI:59789"/>
    </ligand>
</feature>
<dbReference type="SUPFAM" id="SSF53335">
    <property type="entry name" value="S-adenosyl-L-methionine-dependent methyltransferases"/>
    <property type="match status" value="1"/>
</dbReference>
<keyword evidence="9" id="KW-1185">Reference proteome</keyword>
<proteinExistence type="inferred from homology"/>
<evidence type="ECO:0000313" key="8">
    <source>
        <dbReference type="EMBL" id="MBF4762014.1"/>
    </source>
</evidence>
<comment type="caution">
    <text evidence="6">Lacks conserved residue(s) required for the propagation of feature annotation.</text>
</comment>
<dbReference type="Proteomes" id="UP000640489">
    <property type="component" value="Unassembled WGS sequence"/>
</dbReference>
<comment type="subcellular location">
    <subcellularLocation>
        <location evidence="6">Cytoplasm</location>
    </subcellularLocation>
</comment>
<feature type="region of interest" description="Disordered" evidence="7">
    <location>
        <begin position="220"/>
        <end position="240"/>
    </location>
</feature>
<organism evidence="8 9">
    <name type="scientific">Nocardioides islandensis</name>
    <dbReference type="NCBI Taxonomy" id="433663"/>
    <lineage>
        <taxon>Bacteria</taxon>
        <taxon>Bacillati</taxon>
        <taxon>Actinomycetota</taxon>
        <taxon>Actinomycetes</taxon>
        <taxon>Propionibacteriales</taxon>
        <taxon>Nocardioidaceae</taxon>
        <taxon>Nocardioides</taxon>
    </lineage>
</organism>
<dbReference type="EC" id="2.1.1.-" evidence="6"/>
<feature type="compositionally biased region" description="Basic residues" evidence="7">
    <location>
        <begin position="231"/>
        <end position="240"/>
    </location>
</feature>
<keyword evidence="4 6" id="KW-0808">Transferase</keyword>
<evidence type="ECO:0000256" key="1">
    <source>
        <dbReference type="ARBA" id="ARBA00022490"/>
    </source>
</evidence>
<dbReference type="PANTHER" id="PTHR31760:SF0">
    <property type="entry name" value="S-ADENOSYL-L-METHIONINE-DEPENDENT METHYLTRANSFERASES SUPERFAMILY PROTEIN"/>
    <property type="match status" value="1"/>
</dbReference>
<dbReference type="InterPro" id="IPR029063">
    <property type="entry name" value="SAM-dependent_MTases_sf"/>
</dbReference>
<dbReference type="Gene3D" id="3.40.50.150">
    <property type="entry name" value="Vaccinia Virus protein VP39"/>
    <property type="match status" value="1"/>
</dbReference>
<comment type="caution">
    <text evidence="8">The sequence shown here is derived from an EMBL/GenBank/DDBJ whole genome shotgun (WGS) entry which is preliminary data.</text>
</comment>
<evidence type="ECO:0000313" key="9">
    <source>
        <dbReference type="Proteomes" id="UP000640489"/>
    </source>
</evidence>
<gene>
    <name evidence="6 8" type="primary">rsmG</name>
    <name evidence="8" type="ORF">ISU07_02640</name>
</gene>
<accession>A0A930YGK0</accession>
<comment type="function">
    <text evidence="6">Specifically methylates the N7 position of a guanine in 16S rRNA.</text>
</comment>
<feature type="binding site" evidence="6">
    <location>
        <position position="77"/>
    </location>
    <ligand>
        <name>S-adenosyl-L-methionine</name>
        <dbReference type="ChEBI" id="CHEBI:59789"/>
    </ligand>
</feature>
<evidence type="ECO:0000256" key="3">
    <source>
        <dbReference type="ARBA" id="ARBA00022603"/>
    </source>
</evidence>
<evidence type="ECO:0000256" key="5">
    <source>
        <dbReference type="ARBA" id="ARBA00022691"/>
    </source>
</evidence>
<feature type="binding site" evidence="6">
    <location>
        <begin position="129"/>
        <end position="130"/>
    </location>
    <ligand>
        <name>S-adenosyl-L-methionine</name>
        <dbReference type="ChEBI" id="CHEBI:59789"/>
    </ligand>
</feature>
<keyword evidence="2 6" id="KW-0698">rRNA processing</keyword>
<name>A0A930YGK0_9ACTN</name>
<dbReference type="HAMAP" id="MF_00074">
    <property type="entry name" value="16SrRNA_methyltr_G"/>
    <property type="match status" value="1"/>
</dbReference>
<dbReference type="Pfam" id="PF02527">
    <property type="entry name" value="GidB"/>
    <property type="match status" value="1"/>
</dbReference>
<dbReference type="InterPro" id="IPR003682">
    <property type="entry name" value="rRNA_ssu_MeTfrase_G"/>
</dbReference>
<keyword evidence="5 6" id="KW-0949">S-adenosyl-L-methionine</keyword>
<dbReference type="AlphaFoldDB" id="A0A930YGK0"/>